<dbReference type="InterPro" id="IPR047618">
    <property type="entry name" value="QOR-like"/>
</dbReference>
<dbReference type="Gene3D" id="3.90.180.10">
    <property type="entry name" value="Medium-chain alcohol dehydrogenases, catalytic domain"/>
    <property type="match status" value="1"/>
</dbReference>
<reference evidence="6 7" key="1">
    <citation type="journal article" date="2011" name="Proc. Natl. Acad. Sci. U.S.A.">
        <title>Evolutionary erosion of yeast sex chromosomes by mating-type switching accidents.</title>
        <authorList>
            <person name="Gordon J.L."/>
            <person name="Armisen D."/>
            <person name="Proux-Wera E."/>
            <person name="Oheigeartaigh S.S."/>
            <person name="Byrne K.P."/>
            <person name="Wolfe K.H."/>
        </authorList>
    </citation>
    <scope>NUCLEOTIDE SEQUENCE [LARGE SCALE GENOMIC DNA]</scope>
    <source>
        <strain evidence="7">ATCC 10597 / BCRC 20456 / CBS 421 / NBRC 0211 / NRRL Y-12639</strain>
    </source>
</reference>
<dbReference type="PANTHER" id="PTHR48106">
    <property type="entry name" value="QUINONE OXIDOREDUCTASE PIG3-RELATED"/>
    <property type="match status" value="1"/>
</dbReference>
<dbReference type="EMBL" id="HE580267">
    <property type="protein sequence ID" value="CCD22786.1"/>
    <property type="molecule type" value="Genomic_DNA"/>
</dbReference>
<dbReference type="GeneID" id="11493794"/>
<dbReference type="GO" id="GO:0034599">
    <property type="term" value="P:cellular response to oxidative stress"/>
    <property type="evidence" value="ECO:0007669"/>
    <property type="project" value="EnsemblFungi"/>
</dbReference>
<keyword evidence="7" id="KW-1185">Reference proteome</keyword>
<dbReference type="GO" id="GO:0005829">
    <property type="term" value="C:cytosol"/>
    <property type="evidence" value="ECO:0007669"/>
    <property type="project" value="TreeGrafter"/>
</dbReference>
<dbReference type="PROSITE" id="PS01162">
    <property type="entry name" value="QOR_ZETA_CRYSTAL"/>
    <property type="match status" value="1"/>
</dbReference>
<dbReference type="InterPro" id="IPR011032">
    <property type="entry name" value="GroES-like_sf"/>
</dbReference>
<dbReference type="PANTHER" id="PTHR48106:SF13">
    <property type="entry name" value="QUINONE OXIDOREDUCTASE-RELATED"/>
    <property type="match status" value="1"/>
</dbReference>
<dbReference type="Gene3D" id="3.40.50.720">
    <property type="entry name" value="NAD(P)-binding Rossmann-like Domain"/>
    <property type="match status" value="1"/>
</dbReference>
<keyword evidence="2" id="KW-0560">Oxidoreductase</keyword>
<dbReference type="AlphaFoldDB" id="G0W4P8"/>
<dbReference type="Pfam" id="PF08240">
    <property type="entry name" value="ADH_N"/>
    <property type="match status" value="1"/>
</dbReference>
<dbReference type="InterPro" id="IPR013149">
    <property type="entry name" value="ADH-like_C"/>
</dbReference>
<dbReference type="FunFam" id="3.40.50.720:FF:000053">
    <property type="entry name" value="Quinone oxidoreductase 1"/>
    <property type="match status" value="1"/>
</dbReference>
<evidence type="ECO:0000259" key="5">
    <source>
        <dbReference type="SMART" id="SM00829"/>
    </source>
</evidence>
<evidence type="ECO:0000313" key="6">
    <source>
        <dbReference type="EMBL" id="CCD22786.1"/>
    </source>
</evidence>
<dbReference type="InterPro" id="IPR036291">
    <property type="entry name" value="NAD(P)-bd_dom_sf"/>
</dbReference>
<dbReference type="GO" id="GO:0008270">
    <property type="term" value="F:zinc ion binding"/>
    <property type="evidence" value="ECO:0007669"/>
    <property type="project" value="InterPro"/>
</dbReference>
<dbReference type="InterPro" id="IPR020843">
    <property type="entry name" value="ER"/>
</dbReference>
<keyword evidence="1" id="KW-0521">NADP</keyword>
<feature type="domain" description="Enoyl reductase (ER)" evidence="5">
    <location>
        <begin position="30"/>
        <end position="345"/>
    </location>
</feature>
<dbReference type="RefSeq" id="XP_003668029.1">
    <property type="nucleotide sequence ID" value="XM_003667981.1"/>
</dbReference>
<dbReference type="OMA" id="KGMTAHY"/>
<dbReference type="InterPro" id="IPR002364">
    <property type="entry name" value="Quin_OxRdtase/zeta-crystal_CS"/>
</dbReference>
<dbReference type="GO" id="GO:0035925">
    <property type="term" value="F:mRNA 3'-UTR AU-rich region binding"/>
    <property type="evidence" value="ECO:0007669"/>
    <property type="project" value="EnsemblFungi"/>
</dbReference>
<evidence type="ECO:0000256" key="2">
    <source>
        <dbReference type="ARBA" id="ARBA00023002"/>
    </source>
</evidence>
<evidence type="ECO:0000256" key="1">
    <source>
        <dbReference type="ARBA" id="ARBA00022857"/>
    </source>
</evidence>
<evidence type="ECO:0000256" key="4">
    <source>
        <dbReference type="ARBA" id="ARBA00070796"/>
    </source>
</evidence>
<dbReference type="SMART" id="SM00829">
    <property type="entry name" value="PKS_ER"/>
    <property type="match status" value="1"/>
</dbReference>
<accession>G0W4P8</accession>
<organism evidence="6 7">
    <name type="scientific">Naumovozyma dairenensis (strain ATCC 10597 / BCRC 20456 / CBS 421 / NBRC 0211 / NRRL Y-12639)</name>
    <name type="common">Saccharomyces dairenensis</name>
    <dbReference type="NCBI Taxonomy" id="1071378"/>
    <lineage>
        <taxon>Eukaryota</taxon>
        <taxon>Fungi</taxon>
        <taxon>Dikarya</taxon>
        <taxon>Ascomycota</taxon>
        <taxon>Saccharomycotina</taxon>
        <taxon>Saccharomycetes</taxon>
        <taxon>Saccharomycetales</taxon>
        <taxon>Saccharomycetaceae</taxon>
        <taxon>Naumovozyma</taxon>
    </lineage>
</organism>
<sequence length="349" mass="38074">MRSSPIINLLNRKMSSVALPKIQKAIIIDGVSDGYDVIKYKDIATPTIQTPNDIIIKNKYAGVNYIESYFRKGIYPCALPAILGREASGVVVDKGTNIKNFEIGDKVAYIGNCSMAQFTKIDNSMIMKLSSDSTNEDLKLYAAGILQGLTALSFVTEAYEVKKGDYILVYAAAGGAGLIFDQLIKARGAHVIAVCSSDEKLQLAKENGAEYLINSKTDDILTKVMEITDNKGVQAAFDSVGKDTFHTTLAALKNKGTFVSFGNASGPVPPIKISLLTPKNIKLLRPSLYAYTKDPEDWNKYTTELFSLIQTGALKIKINDAVSLEKYAELAKKLESRSTTGKFVLEIPQ</sequence>
<dbReference type="InterPro" id="IPR013154">
    <property type="entry name" value="ADH-like_N"/>
</dbReference>
<dbReference type="KEGG" id="ndi:NDAI_0A06320"/>
<evidence type="ECO:0000313" key="7">
    <source>
        <dbReference type="Proteomes" id="UP000000689"/>
    </source>
</evidence>
<protein>
    <recommendedName>
        <fullName evidence="4">Probable quinone oxidoreductase</fullName>
    </recommendedName>
    <alternativeName>
        <fullName evidence="3">NADPH:quinone reductase</fullName>
    </alternativeName>
</protein>
<dbReference type="GO" id="GO:0003960">
    <property type="term" value="F:quinone reductase (NADPH) activity"/>
    <property type="evidence" value="ECO:0007669"/>
    <property type="project" value="EnsemblFungi"/>
</dbReference>
<dbReference type="SUPFAM" id="SSF51735">
    <property type="entry name" value="NAD(P)-binding Rossmann-fold domains"/>
    <property type="match status" value="1"/>
</dbReference>
<dbReference type="eggNOG" id="KOG1197">
    <property type="taxonomic scope" value="Eukaryota"/>
</dbReference>
<dbReference type="Pfam" id="PF00107">
    <property type="entry name" value="ADH_zinc_N"/>
    <property type="match status" value="1"/>
</dbReference>
<dbReference type="GO" id="GO:0032440">
    <property type="term" value="F:2-alkenal reductase [NAD(P)H] activity"/>
    <property type="evidence" value="ECO:0007669"/>
    <property type="project" value="EnsemblFungi"/>
</dbReference>
<dbReference type="STRING" id="1071378.G0W4P8"/>
<dbReference type="HOGENOM" id="CLU_026673_3_1_1"/>
<dbReference type="CDD" id="cd05286">
    <property type="entry name" value="QOR2"/>
    <property type="match status" value="1"/>
</dbReference>
<proteinExistence type="predicted"/>
<evidence type="ECO:0000256" key="3">
    <source>
        <dbReference type="ARBA" id="ARBA00043088"/>
    </source>
</evidence>
<dbReference type="OrthoDB" id="48317at2759"/>
<gene>
    <name evidence="6" type="primary">NDAI0A06320</name>
    <name evidence="6" type="ordered locus">NDAI_0A06320</name>
</gene>
<dbReference type="SUPFAM" id="SSF50129">
    <property type="entry name" value="GroES-like"/>
    <property type="match status" value="1"/>
</dbReference>
<dbReference type="Proteomes" id="UP000000689">
    <property type="component" value="Chromosome 1"/>
</dbReference>
<name>G0W4P8_NAUDC</name>
<dbReference type="GO" id="GO:0070402">
    <property type="term" value="F:NADPH binding"/>
    <property type="evidence" value="ECO:0007669"/>
    <property type="project" value="TreeGrafter"/>
</dbReference>